<accession>A0A0N0UN65</accession>
<protein>
    <submittedName>
        <fullName evidence="2">Glycosyl transferase family 2</fullName>
    </submittedName>
</protein>
<dbReference type="EMBL" id="FNUE01000002">
    <property type="protein sequence ID" value="SEE62493.1"/>
    <property type="molecule type" value="Genomic_DNA"/>
</dbReference>
<reference evidence="3 5" key="2">
    <citation type="submission" date="2016-10" db="EMBL/GenBank/DDBJ databases">
        <authorList>
            <person name="Varghese N."/>
            <person name="Submissions S."/>
        </authorList>
    </citation>
    <scope>NUCLEOTIDE SEQUENCE [LARGE SCALE GENOMIC DNA]</scope>
    <source>
        <strain evidence="3 5">DSW-5</strain>
    </source>
</reference>
<sequence>MEHLDRPGQRKSNTVVLTTLFPLSVNFFDDFLNSLILQTDKDFDLLVVNDGVKNLIDFVERYKKINFIEIISESSIVKNRELGIKTAIELNYEYLIFGDSDDYFETNRVEVSKKFLEKYDIVVNDLTLFDDYGIYKESYYASRLNDLIEIDTNFIRDKNIFGLSNTAIQINTIKTLDFCENLIALDWYFFSTLLSENRTAIYTSQTQTFYRQHKHNTIGLGRTSLDSIKNSLEVKKIHYQCLSKRNRSFNNYLSEVVYLQENIENIDFKIDVNNKTNLLWWETPKYIINNKKKKI</sequence>
<keyword evidence="2" id="KW-0808">Transferase</keyword>
<dbReference type="GO" id="GO:0016740">
    <property type="term" value="F:transferase activity"/>
    <property type="evidence" value="ECO:0007669"/>
    <property type="project" value="UniProtKB-KW"/>
</dbReference>
<proteinExistence type="predicted"/>
<evidence type="ECO:0000259" key="1">
    <source>
        <dbReference type="Pfam" id="PF00535"/>
    </source>
</evidence>
<dbReference type="AlphaFoldDB" id="A0A0N0UN65"/>
<dbReference type="InterPro" id="IPR029044">
    <property type="entry name" value="Nucleotide-diphossugar_trans"/>
</dbReference>
<evidence type="ECO:0000313" key="3">
    <source>
        <dbReference type="EMBL" id="SEE62493.1"/>
    </source>
</evidence>
<evidence type="ECO:0000313" key="5">
    <source>
        <dbReference type="Proteomes" id="UP000183071"/>
    </source>
</evidence>
<dbReference type="Proteomes" id="UP000183071">
    <property type="component" value="Unassembled WGS sequence"/>
</dbReference>
<dbReference type="Gene3D" id="3.90.550.10">
    <property type="entry name" value="Spore Coat Polysaccharide Biosynthesis Protein SpsA, Chain A"/>
    <property type="match status" value="1"/>
</dbReference>
<evidence type="ECO:0000313" key="2">
    <source>
        <dbReference type="EMBL" id="KOY50668.1"/>
    </source>
</evidence>
<dbReference type="EMBL" id="LGBR01000001">
    <property type="protein sequence ID" value="KOY50668.1"/>
    <property type="molecule type" value="Genomic_DNA"/>
</dbReference>
<dbReference type="STRING" id="1300348.I602_228"/>
<reference evidence="2 4" key="1">
    <citation type="submission" date="2015-07" db="EMBL/GenBank/DDBJ databases">
        <title>Genome of Polaribacter dokdonenesis DSW-5, isolated from seawater off Dokdo in Korea.</title>
        <authorList>
            <person name="Yoon K."/>
            <person name="Song J.Y."/>
            <person name="Kim J.F."/>
        </authorList>
    </citation>
    <scope>NUCLEOTIDE SEQUENCE [LARGE SCALE GENOMIC DNA]</scope>
    <source>
        <strain evidence="2 4">DSW-5</strain>
    </source>
</reference>
<dbReference type="PATRIC" id="fig|1300348.6.peg.230"/>
<dbReference type="InterPro" id="IPR001173">
    <property type="entry name" value="Glyco_trans_2-like"/>
</dbReference>
<feature type="domain" description="Glycosyltransferase 2-like" evidence="1">
    <location>
        <begin position="29"/>
        <end position="160"/>
    </location>
</feature>
<dbReference type="SUPFAM" id="SSF53448">
    <property type="entry name" value="Nucleotide-diphospho-sugar transferases"/>
    <property type="match status" value="1"/>
</dbReference>
<dbReference type="Proteomes" id="UP000037716">
    <property type="component" value="Unassembled WGS sequence"/>
</dbReference>
<name>A0A0N0UN65_9FLAO</name>
<dbReference type="OrthoDB" id="9801954at2"/>
<evidence type="ECO:0000313" key="4">
    <source>
        <dbReference type="Proteomes" id="UP000037716"/>
    </source>
</evidence>
<gene>
    <name evidence="2" type="ORF">I602_228</name>
    <name evidence="3" type="ORF">SAMN05444353_2796</name>
</gene>
<dbReference type="RefSeq" id="WP_053972945.1">
    <property type="nucleotide sequence ID" value="NZ_FNUE01000002.1"/>
</dbReference>
<organism evidence="2 4">
    <name type="scientific">Polaribacter dokdonensis DSW-5</name>
    <dbReference type="NCBI Taxonomy" id="1300348"/>
    <lineage>
        <taxon>Bacteria</taxon>
        <taxon>Pseudomonadati</taxon>
        <taxon>Bacteroidota</taxon>
        <taxon>Flavobacteriia</taxon>
        <taxon>Flavobacteriales</taxon>
        <taxon>Flavobacteriaceae</taxon>
    </lineage>
</organism>
<dbReference type="Pfam" id="PF00535">
    <property type="entry name" value="Glycos_transf_2"/>
    <property type="match status" value="1"/>
</dbReference>
<comment type="caution">
    <text evidence="2">The sequence shown here is derived from an EMBL/GenBank/DDBJ whole genome shotgun (WGS) entry which is preliminary data.</text>
</comment>
<keyword evidence="5" id="KW-1185">Reference proteome</keyword>